<proteinExistence type="inferred from homology"/>
<protein>
    <recommendedName>
        <fullName evidence="5">Protein BZR1 homolog</fullName>
    </recommendedName>
    <alternativeName>
        <fullName evidence="5">Protein BRASSINAZOLE-RESISTANT 1 homolog</fullName>
    </alternativeName>
</protein>
<dbReference type="GO" id="GO:0005634">
    <property type="term" value="C:nucleus"/>
    <property type="evidence" value="ECO:0007669"/>
    <property type="project" value="UniProtKB-SubCell"/>
</dbReference>
<dbReference type="OrthoDB" id="1907033at2759"/>
<name>A0A6A4LYD5_9ERIC</name>
<evidence type="ECO:0000256" key="4">
    <source>
        <dbReference type="ARBA" id="ARBA00023163"/>
    </source>
</evidence>
<dbReference type="EMBL" id="QEFC01000973">
    <property type="protein sequence ID" value="KAE9461441.1"/>
    <property type="molecule type" value="Genomic_DNA"/>
</dbReference>
<comment type="similarity">
    <text evidence="1 5">Belongs to the BZR/LAT61 family.</text>
</comment>
<evidence type="ECO:0000256" key="5">
    <source>
        <dbReference type="RuleBase" id="RU369040"/>
    </source>
</evidence>
<keyword evidence="3 5" id="KW-0238">DNA-binding</keyword>
<feature type="domain" description="BES1/BZR1 plant transcription factor N-terminal" evidence="7">
    <location>
        <begin position="10"/>
        <end position="132"/>
    </location>
</feature>
<dbReference type="InterPro" id="IPR033264">
    <property type="entry name" value="BZR"/>
</dbReference>
<dbReference type="GO" id="GO:0003677">
    <property type="term" value="F:DNA binding"/>
    <property type="evidence" value="ECO:0007669"/>
    <property type="project" value="UniProtKB-UniRule"/>
</dbReference>
<dbReference type="PANTHER" id="PTHR31506">
    <property type="entry name" value="BES1/BZR1 HOMOLOG PROTEIN 3-RELATED"/>
    <property type="match status" value="1"/>
</dbReference>
<dbReference type="AlphaFoldDB" id="A0A6A4LYD5"/>
<evidence type="ECO:0000313" key="8">
    <source>
        <dbReference type="EMBL" id="KAE9461441.1"/>
    </source>
</evidence>
<dbReference type="GO" id="GO:0006351">
    <property type="term" value="P:DNA-templated transcription"/>
    <property type="evidence" value="ECO:0007669"/>
    <property type="project" value="InterPro"/>
</dbReference>
<dbReference type="InterPro" id="IPR008540">
    <property type="entry name" value="BES1_N"/>
</dbReference>
<accession>A0A6A4LYD5</accession>
<reference evidence="8 9" key="1">
    <citation type="journal article" date="2019" name="Genome Biol. Evol.">
        <title>The Rhododendron genome and chromosomal organization provide insight into shared whole-genome duplications across the heath family (Ericaceae).</title>
        <authorList>
            <person name="Soza V.L."/>
            <person name="Lindsley D."/>
            <person name="Waalkes A."/>
            <person name="Ramage E."/>
            <person name="Patwardhan R.P."/>
            <person name="Burton J.N."/>
            <person name="Adey A."/>
            <person name="Kumar A."/>
            <person name="Qiu R."/>
            <person name="Shendure J."/>
            <person name="Hall B."/>
        </authorList>
    </citation>
    <scope>NUCLEOTIDE SEQUENCE [LARGE SCALE GENOMIC DNA]</scope>
    <source>
        <strain evidence="8">RSF 1966-606</strain>
    </source>
</reference>
<keyword evidence="5" id="KW-1070">Brassinosteroid signaling pathway</keyword>
<feature type="non-terminal residue" evidence="8">
    <location>
        <position position="1"/>
    </location>
</feature>
<comment type="subcellular location">
    <subcellularLocation>
        <location evidence="5">Nucleus</location>
    </subcellularLocation>
</comment>
<dbReference type="GO" id="GO:0003700">
    <property type="term" value="F:DNA-binding transcription factor activity"/>
    <property type="evidence" value="ECO:0007669"/>
    <property type="project" value="UniProtKB-UniRule"/>
</dbReference>
<dbReference type="GO" id="GO:0009742">
    <property type="term" value="P:brassinosteroid mediated signaling pathway"/>
    <property type="evidence" value="ECO:0007669"/>
    <property type="project" value="UniProtKB-UniRule"/>
</dbReference>
<keyword evidence="4 5" id="KW-0804">Transcription</keyword>
<evidence type="ECO:0000256" key="6">
    <source>
        <dbReference type="SAM" id="MobiDB-lite"/>
    </source>
</evidence>
<dbReference type="Proteomes" id="UP000428333">
    <property type="component" value="Linkage Group LG04"/>
</dbReference>
<comment type="function">
    <text evidence="5">Functions in brassinosteroid signaling. May function as transcriptional repressor.</text>
</comment>
<evidence type="ECO:0000259" key="7">
    <source>
        <dbReference type="Pfam" id="PF05687"/>
    </source>
</evidence>
<evidence type="ECO:0000256" key="1">
    <source>
        <dbReference type="ARBA" id="ARBA00005909"/>
    </source>
</evidence>
<organism evidence="8 9">
    <name type="scientific">Rhododendron williamsianum</name>
    <dbReference type="NCBI Taxonomy" id="262921"/>
    <lineage>
        <taxon>Eukaryota</taxon>
        <taxon>Viridiplantae</taxon>
        <taxon>Streptophyta</taxon>
        <taxon>Embryophyta</taxon>
        <taxon>Tracheophyta</taxon>
        <taxon>Spermatophyta</taxon>
        <taxon>Magnoliopsida</taxon>
        <taxon>eudicotyledons</taxon>
        <taxon>Gunneridae</taxon>
        <taxon>Pentapetalae</taxon>
        <taxon>asterids</taxon>
        <taxon>Ericales</taxon>
        <taxon>Ericaceae</taxon>
        <taxon>Ericoideae</taxon>
        <taxon>Rhodoreae</taxon>
        <taxon>Rhododendron</taxon>
    </lineage>
</organism>
<keyword evidence="2 5" id="KW-0805">Transcription regulation</keyword>
<sequence length="198" mass="20547">MKDAGSNGGRSAEEREKTKMRERQRRSITTKIFHGLRKHGGYRLSPRADINEVLRELAAESGWVIDPDGTTYRASSSAAAANGTTVCPLCGAGQRSATPTSSHVVGGGDSLAGFGGPLYKNFSGSSGSSSFCGGVSSSCDPYRSLGGGLNQTSAAACGGGPSAAVTVAYDHHQQKLMYFQEARASNQNTPVGSPLRRA</sequence>
<keyword evidence="9" id="KW-1185">Reference proteome</keyword>
<dbReference type="PANTHER" id="PTHR31506:SF4">
    <property type="entry name" value="BES1_BZR1 PLANT TRANSCRIPTION FACTOR N-TERMINAL DOMAIN-CONTAINING PROTEIN"/>
    <property type="match status" value="1"/>
</dbReference>
<feature type="compositionally biased region" description="Basic and acidic residues" evidence="6">
    <location>
        <begin position="11"/>
        <end position="21"/>
    </location>
</feature>
<dbReference type="Pfam" id="PF05687">
    <property type="entry name" value="BES1_N"/>
    <property type="match status" value="1"/>
</dbReference>
<feature type="region of interest" description="Disordered" evidence="6">
    <location>
        <begin position="1"/>
        <end position="27"/>
    </location>
</feature>
<comment type="caution">
    <text evidence="8">The sequence shown here is derived from an EMBL/GenBank/DDBJ whole genome shotgun (WGS) entry which is preliminary data.</text>
</comment>
<evidence type="ECO:0000256" key="3">
    <source>
        <dbReference type="ARBA" id="ARBA00023125"/>
    </source>
</evidence>
<gene>
    <name evidence="8" type="ORF">C3L33_06650</name>
</gene>
<evidence type="ECO:0000256" key="2">
    <source>
        <dbReference type="ARBA" id="ARBA00023015"/>
    </source>
</evidence>
<evidence type="ECO:0000313" key="9">
    <source>
        <dbReference type="Proteomes" id="UP000428333"/>
    </source>
</evidence>